<dbReference type="Proteomes" id="UP000028058">
    <property type="component" value="Unassembled WGS sequence"/>
</dbReference>
<sequence length="136" mass="14959">MVPHLDRLAERVTRRRLDLGLGVEPAARSAGISKDTWKRVERGARVRDTSYAHMERALGWAPGSCRLVLSGGEPVPVERAEADAGVVIASLPREEVEAGIRQALESAAIAVTDLQASKIREMNERVLEDLRRRGLI</sequence>
<reference evidence="1 2" key="1">
    <citation type="journal article" date="2014" name="Genome Announc.">
        <title>Draft Genome Sequence of Streptomyces fradiae ATCC 19609, a Strain Highly Sensitive to Antibiotics.</title>
        <authorList>
            <person name="Bekker O.B."/>
            <person name="Klimina K.M."/>
            <person name="Vatlin A.A."/>
            <person name="Zakharevich N.V."/>
            <person name="Kasianov A.S."/>
            <person name="Danilenko V.N."/>
        </authorList>
    </citation>
    <scope>NUCLEOTIDE SEQUENCE [LARGE SCALE GENOMIC DNA]</scope>
    <source>
        <strain evidence="1 2">ATCC 19609</strain>
    </source>
</reference>
<comment type="caution">
    <text evidence="1">The sequence shown here is derived from an EMBL/GenBank/DDBJ whole genome shotgun (WGS) entry which is preliminary data.</text>
</comment>
<dbReference type="AlphaFoldDB" id="A0A3R7EPS2"/>
<dbReference type="Gene3D" id="1.10.260.40">
    <property type="entry name" value="lambda repressor-like DNA-binding domains"/>
    <property type="match status" value="1"/>
</dbReference>
<dbReference type="EMBL" id="JNAD02000010">
    <property type="protein sequence ID" value="RKM93647.1"/>
    <property type="molecule type" value="Genomic_DNA"/>
</dbReference>
<dbReference type="SUPFAM" id="SSF47413">
    <property type="entry name" value="lambda repressor-like DNA-binding domains"/>
    <property type="match status" value="1"/>
</dbReference>
<dbReference type="OrthoDB" id="3392420at2"/>
<dbReference type="RefSeq" id="WP_043462596.1">
    <property type="nucleotide sequence ID" value="NZ_CP134822.1"/>
</dbReference>
<name>A0A3R7EPS2_9ACTN</name>
<evidence type="ECO:0000313" key="2">
    <source>
        <dbReference type="Proteomes" id="UP000028058"/>
    </source>
</evidence>
<accession>A0A3R7EPS2</accession>
<dbReference type="GO" id="GO:0003677">
    <property type="term" value="F:DNA binding"/>
    <property type="evidence" value="ECO:0007669"/>
    <property type="project" value="InterPro"/>
</dbReference>
<keyword evidence="2" id="KW-1185">Reference proteome</keyword>
<dbReference type="InterPro" id="IPR010982">
    <property type="entry name" value="Lambda_DNA-bd_dom_sf"/>
</dbReference>
<evidence type="ECO:0000313" key="1">
    <source>
        <dbReference type="EMBL" id="RKM93647.1"/>
    </source>
</evidence>
<proteinExistence type="predicted"/>
<organism evidence="1 2">
    <name type="scientific">Streptomyces xinghaiensis</name>
    <dbReference type="NCBI Taxonomy" id="1038928"/>
    <lineage>
        <taxon>Bacteria</taxon>
        <taxon>Bacillati</taxon>
        <taxon>Actinomycetota</taxon>
        <taxon>Actinomycetes</taxon>
        <taxon>Kitasatosporales</taxon>
        <taxon>Streptomycetaceae</taxon>
        <taxon>Streptomyces</taxon>
    </lineage>
</organism>
<gene>
    <name evidence="1" type="ORF">SFRA_020985</name>
</gene>
<protein>
    <submittedName>
        <fullName evidence="1">Uncharacterized protein</fullName>
    </submittedName>
</protein>
<dbReference type="GeneID" id="300073188"/>